<keyword evidence="2" id="KW-1185">Reference proteome</keyword>
<dbReference type="AlphaFoldDB" id="A0A8X7SK29"/>
<dbReference type="EMBL" id="JAAMPC010000006">
    <property type="protein sequence ID" value="KAG2305634.1"/>
    <property type="molecule type" value="Genomic_DNA"/>
</dbReference>
<sequence length="90" mass="9961">MYKDEILAIDLARKGVHLLLEEIEPCYYTRCARPVDAIYRAPASSLESCCFIGEAEYCLVGQNALLKKKPVFLLKNAHSVVASVITTNGN</sequence>
<proteinExistence type="predicted"/>
<reference evidence="1 2" key="1">
    <citation type="submission" date="2020-02" db="EMBL/GenBank/DDBJ databases">
        <authorList>
            <person name="Ma Q."/>
            <person name="Huang Y."/>
            <person name="Song X."/>
            <person name="Pei D."/>
        </authorList>
    </citation>
    <scope>NUCLEOTIDE SEQUENCE [LARGE SCALE GENOMIC DNA]</scope>
    <source>
        <strain evidence="1">Sxm20200214</strain>
        <tissue evidence="1">Leaf</tissue>
    </source>
</reference>
<accession>A0A8X7SK29</accession>
<name>A0A8X7SK29_BRACI</name>
<protein>
    <submittedName>
        <fullName evidence="1">Uncharacterized protein</fullName>
    </submittedName>
</protein>
<gene>
    <name evidence="1" type="ORF">Bca52824_025382</name>
</gene>
<evidence type="ECO:0000313" key="1">
    <source>
        <dbReference type="EMBL" id="KAG2305634.1"/>
    </source>
</evidence>
<dbReference type="Proteomes" id="UP000886595">
    <property type="component" value="Unassembled WGS sequence"/>
</dbReference>
<dbReference type="OrthoDB" id="189968at2759"/>
<comment type="caution">
    <text evidence="1">The sequence shown here is derived from an EMBL/GenBank/DDBJ whole genome shotgun (WGS) entry which is preliminary data.</text>
</comment>
<evidence type="ECO:0000313" key="2">
    <source>
        <dbReference type="Proteomes" id="UP000886595"/>
    </source>
</evidence>
<organism evidence="1 2">
    <name type="scientific">Brassica carinata</name>
    <name type="common">Ethiopian mustard</name>
    <name type="synonym">Abyssinian cabbage</name>
    <dbReference type="NCBI Taxonomy" id="52824"/>
    <lineage>
        <taxon>Eukaryota</taxon>
        <taxon>Viridiplantae</taxon>
        <taxon>Streptophyta</taxon>
        <taxon>Embryophyta</taxon>
        <taxon>Tracheophyta</taxon>
        <taxon>Spermatophyta</taxon>
        <taxon>Magnoliopsida</taxon>
        <taxon>eudicotyledons</taxon>
        <taxon>Gunneridae</taxon>
        <taxon>Pentapetalae</taxon>
        <taxon>rosids</taxon>
        <taxon>malvids</taxon>
        <taxon>Brassicales</taxon>
        <taxon>Brassicaceae</taxon>
        <taxon>Brassiceae</taxon>
        <taxon>Brassica</taxon>
    </lineage>
</organism>